<evidence type="ECO:0000313" key="3">
    <source>
        <dbReference type="EMBL" id="CEO54050.1"/>
    </source>
</evidence>
<comment type="similarity">
    <text evidence="1 2">Belongs to the peptidase M20A family.</text>
</comment>
<dbReference type="GO" id="GO:0016805">
    <property type="term" value="F:dipeptidase activity"/>
    <property type="evidence" value="ECO:0007669"/>
    <property type="project" value="InterPro"/>
</dbReference>
<accession>A0A0B7KGK1</accession>
<dbReference type="PIRSF" id="PIRSF037226">
    <property type="entry name" value="Amidohydrolase_ACY1L2_prd"/>
    <property type="match status" value="1"/>
</dbReference>
<dbReference type="PANTHER" id="PTHR30575:SF4">
    <property type="entry name" value="PEPTIDASE M20 DOMAIN-CONTAINING PROTEIN 2"/>
    <property type="match status" value="1"/>
</dbReference>
<gene>
    <name evidence="3" type="ORF">BN869_000010108_1</name>
</gene>
<dbReference type="Gene3D" id="3.30.70.360">
    <property type="match status" value="1"/>
</dbReference>
<dbReference type="InterPro" id="IPR002933">
    <property type="entry name" value="Peptidase_M20"/>
</dbReference>
<dbReference type="FunFam" id="3.30.70.360:FF:000004">
    <property type="entry name" value="Peptidase M20 domain-containing protein 2"/>
    <property type="match status" value="1"/>
</dbReference>
<dbReference type="InterPro" id="IPR017439">
    <property type="entry name" value="Amidohydrolase"/>
</dbReference>
<dbReference type="NCBIfam" id="TIGR01891">
    <property type="entry name" value="amidohydrolases"/>
    <property type="match status" value="1"/>
</dbReference>
<reference evidence="3" key="1">
    <citation type="submission" date="2015-01" db="EMBL/GenBank/DDBJ databases">
        <authorList>
            <person name="Durling Mikael"/>
        </authorList>
    </citation>
    <scope>NUCLEOTIDE SEQUENCE</scope>
</reference>
<protein>
    <recommendedName>
        <fullName evidence="2">Peptidase M20 domain-containing protein 2</fullName>
    </recommendedName>
</protein>
<dbReference type="Pfam" id="PF01546">
    <property type="entry name" value="Peptidase_M20"/>
    <property type="match status" value="1"/>
</dbReference>
<dbReference type="CDD" id="cd05672">
    <property type="entry name" value="M20_ACY1L2-like"/>
    <property type="match status" value="1"/>
</dbReference>
<dbReference type="EMBL" id="CDPU01000039">
    <property type="protein sequence ID" value="CEO54050.1"/>
    <property type="molecule type" value="Genomic_DNA"/>
</dbReference>
<sequence>MVQIVDDDYVLVSWRDADGLASHDDAPAPPLLQPISEIVDGLTEQFWPVNKRIHDHPELKFREHIAHDALTEYMRSRPGWSVTPSAYGMETAWVAYYDTGRPGPVVSFNVEMDALPGIGHACGHNLIATASVLGAVAVSELMKQNLIPTGKVVAFGTPAEEGGGGKINLLEAGAYSDHRVDISLISHPDASANAALMRTTATHGFKAEYFGREAHAAANPWLGINALDALISAYNNISMLRQQTMPDDIIQGYISNGGRASNIIHAYAAGTFTVRAKNSARLEELKSKVDACFNAGAQATGAKLVVTPRRGYKEHIPNRILAQSYTKYFNALDPPDRILVDQDQDEIRGTTKASTDQGDISYAMPSLSPVFSIIPGPNGMGPHNPEFAEAAGTKDAFHRAARVGKALAGVAADILTNQDLLRRVKRKWRDDLADPPKN</sequence>
<dbReference type="InterPro" id="IPR017144">
    <property type="entry name" value="Xaa-Arg_dipeptidase"/>
</dbReference>
<dbReference type="SUPFAM" id="SSF53187">
    <property type="entry name" value="Zn-dependent exopeptidases"/>
    <property type="match status" value="1"/>
</dbReference>
<dbReference type="PANTHER" id="PTHR30575">
    <property type="entry name" value="PEPTIDASE M20"/>
    <property type="match status" value="1"/>
</dbReference>
<dbReference type="InterPro" id="IPR036264">
    <property type="entry name" value="Bact_exopeptidase_dim_dom"/>
</dbReference>
<dbReference type="InterPro" id="IPR052030">
    <property type="entry name" value="Peptidase_M20/M20A_hydrolases"/>
</dbReference>
<evidence type="ECO:0000256" key="2">
    <source>
        <dbReference type="PIRNR" id="PIRNR037226"/>
    </source>
</evidence>
<evidence type="ECO:0000256" key="1">
    <source>
        <dbReference type="ARBA" id="ARBA00006247"/>
    </source>
</evidence>
<organism evidence="3">
    <name type="scientific">Bionectria ochroleuca</name>
    <name type="common">Gliocladium roseum</name>
    <dbReference type="NCBI Taxonomy" id="29856"/>
    <lineage>
        <taxon>Eukaryota</taxon>
        <taxon>Fungi</taxon>
        <taxon>Dikarya</taxon>
        <taxon>Ascomycota</taxon>
        <taxon>Pezizomycotina</taxon>
        <taxon>Sordariomycetes</taxon>
        <taxon>Hypocreomycetidae</taxon>
        <taxon>Hypocreales</taxon>
        <taxon>Bionectriaceae</taxon>
        <taxon>Clonostachys</taxon>
    </lineage>
</organism>
<name>A0A0B7KGK1_BIOOC</name>
<dbReference type="Gene3D" id="3.40.630.10">
    <property type="entry name" value="Zn peptidases"/>
    <property type="match status" value="1"/>
</dbReference>
<dbReference type="AlphaFoldDB" id="A0A0B7KGK1"/>
<proteinExistence type="inferred from homology"/>
<dbReference type="SUPFAM" id="SSF55031">
    <property type="entry name" value="Bacterial exopeptidase dimerisation domain"/>
    <property type="match status" value="1"/>
</dbReference>